<feature type="compositionally biased region" description="Basic and acidic residues" evidence="6">
    <location>
        <begin position="79"/>
        <end position="88"/>
    </location>
</feature>
<keyword evidence="3" id="KW-0963">Cytoplasm</keyword>
<dbReference type="GO" id="GO:0005881">
    <property type="term" value="C:cytoplasmic microtubule"/>
    <property type="evidence" value="ECO:0007669"/>
    <property type="project" value="TreeGrafter"/>
</dbReference>
<keyword evidence="9" id="KW-1185">Reference proteome</keyword>
<dbReference type="Pfam" id="PF13864">
    <property type="entry name" value="Enkurin"/>
    <property type="match status" value="1"/>
</dbReference>
<sequence length="250" mass="29143">MQDVDTSPLRGRNRLQERPVVYCKTAPHQDSYQISNILNPVRGVRDKMRREGKQPRNHAKDNLMAIRNQSLQNRLQKEIGKKLPEQKRKSNNVRSSNYGKVTRQTTSNVSRPASSKDFISQNKSALHGMKSKKSDKAPEQLFKEKENYGKLPRYLLERKIQLAEEYERRREGEKHARAPPGTRLMAEDERLLTLEMLESNKAEVEKHLKLLPFVVETPSQIKAKTDLENRLKEIEDAQRMFSRPVVYVKI</sequence>
<dbReference type="EMBL" id="CP031036">
    <property type="protein sequence ID" value="QDZ19673.1"/>
    <property type="molecule type" value="Genomic_DNA"/>
</dbReference>
<dbReference type="PANTHER" id="PTHR21490:SF2">
    <property type="entry name" value="ENKURIN DOMAIN-CONTAINING PROTEIN 1"/>
    <property type="match status" value="1"/>
</dbReference>
<gene>
    <name evidence="8" type="ORF">A3770_03p21910</name>
</gene>
<dbReference type="STRING" id="1764295.A0A5B8MGX4"/>
<evidence type="ECO:0000256" key="5">
    <source>
        <dbReference type="ARBA" id="ARBA00023273"/>
    </source>
</evidence>
<reference evidence="8 9" key="1">
    <citation type="submission" date="2018-07" db="EMBL/GenBank/DDBJ databases">
        <title>The complete nuclear genome of the prasinophyte Chloropicon primus (CCMP1205).</title>
        <authorList>
            <person name="Pombert J.-F."/>
            <person name="Otis C."/>
            <person name="Turmel M."/>
            <person name="Lemieux C."/>
        </authorList>
    </citation>
    <scope>NUCLEOTIDE SEQUENCE [LARGE SCALE GENOMIC DNA]</scope>
    <source>
        <strain evidence="8 9">CCMP1205</strain>
    </source>
</reference>
<dbReference type="PROSITE" id="PS51665">
    <property type="entry name" value="ENKURIN"/>
    <property type="match status" value="1"/>
</dbReference>
<feature type="region of interest" description="Disordered" evidence="6">
    <location>
        <begin position="79"/>
        <end position="138"/>
    </location>
</feature>
<protein>
    <submittedName>
        <fullName evidence="8">Enkurin domain-containing protein</fullName>
    </submittedName>
</protein>
<dbReference type="InterPro" id="IPR052102">
    <property type="entry name" value="Enkurin_domain-protein"/>
</dbReference>
<evidence type="ECO:0000313" key="9">
    <source>
        <dbReference type="Proteomes" id="UP000316726"/>
    </source>
</evidence>
<keyword evidence="4" id="KW-0206">Cytoskeleton</keyword>
<accession>A0A5B8MGX4</accession>
<evidence type="ECO:0000256" key="4">
    <source>
        <dbReference type="ARBA" id="ARBA00023212"/>
    </source>
</evidence>
<feature type="compositionally biased region" description="Polar residues" evidence="6">
    <location>
        <begin position="92"/>
        <end position="124"/>
    </location>
</feature>
<evidence type="ECO:0000256" key="2">
    <source>
        <dbReference type="ARBA" id="ARBA00004245"/>
    </source>
</evidence>
<name>A0A5B8MGX4_9CHLO</name>
<keyword evidence="5" id="KW-0966">Cell projection</keyword>
<dbReference type="GO" id="GO:0005929">
    <property type="term" value="C:cilium"/>
    <property type="evidence" value="ECO:0007669"/>
    <property type="project" value="UniProtKB-SubCell"/>
</dbReference>
<evidence type="ECO:0000256" key="3">
    <source>
        <dbReference type="ARBA" id="ARBA00022490"/>
    </source>
</evidence>
<dbReference type="Proteomes" id="UP000316726">
    <property type="component" value="Chromosome 3"/>
</dbReference>
<dbReference type="AlphaFoldDB" id="A0A5B8MGX4"/>
<evidence type="ECO:0000256" key="1">
    <source>
        <dbReference type="ARBA" id="ARBA00004138"/>
    </source>
</evidence>
<comment type="subcellular location">
    <subcellularLocation>
        <location evidence="1">Cell projection</location>
        <location evidence="1">Cilium</location>
    </subcellularLocation>
    <subcellularLocation>
        <location evidence="2">Cytoplasm</location>
        <location evidence="2">Cytoskeleton</location>
    </subcellularLocation>
</comment>
<dbReference type="OrthoDB" id="10264920at2759"/>
<dbReference type="PANTHER" id="PTHR21490">
    <property type="entry name" value="ENKURIN-RELATED"/>
    <property type="match status" value="1"/>
</dbReference>
<proteinExistence type="predicted"/>
<dbReference type="InterPro" id="IPR027012">
    <property type="entry name" value="Enkurin_dom"/>
</dbReference>
<evidence type="ECO:0000259" key="7">
    <source>
        <dbReference type="PROSITE" id="PS51665"/>
    </source>
</evidence>
<evidence type="ECO:0000313" key="8">
    <source>
        <dbReference type="EMBL" id="QDZ19673.1"/>
    </source>
</evidence>
<organism evidence="8 9">
    <name type="scientific">Chloropicon primus</name>
    <dbReference type="NCBI Taxonomy" id="1764295"/>
    <lineage>
        <taxon>Eukaryota</taxon>
        <taxon>Viridiplantae</taxon>
        <taxon>Chlorophyta</taxon>
        <taxon>Chloropicophyceae</taxon>
        <taxon>Chloropicales</taxon>
        <taxon>Chloropicaceae</taxon>
        <taxon>Chloropicon</taxon>
    </lineage>
</organism>
<feature type="domain" description="Enkurin" evidence="7">
    <location>
        <begin position="157"/>
        <end position="249"/>
    </location>
</feature>
<evidence type="ECO:0000256" key="6">
    <source>
        <dbReference type="SAM" id="MobiDB-lite"/>
    </source>
</evidence>